<dbReference type="InterPro" id="IPR059018">
    <property type="entry name" value="HEAT_URB1"/>
</dbReference>
<proteinExistence type="predicted"/>
<dbReference type="EMBL" id="CABFWN010000006">
    <property type="protein sequence ID" value="VUG19884.1"/>
    <property type="molecule type" value="Genomic_DNA"/>
</dbReference>
<feature type="domain" description="URB1 N-terminal" evidence="2">
    <location>
        <begin position="59"/>
        <end position="378"/>
    </location>
</feature>
<dbReference type="GO" id="GO:0000463">
    <property type="term" value="P:maturation of LSU-rRNA from tricistronic rRNA transcript (SSU-rRNA, 5.8S rRNA, LSU-rRNA)"/>
    <property type="evidence" value="ECO:0007669"/>
    <property type="project" value="TreeGrafter"/>
</dbReference>
<dbReference type="GO" id="GO:0000466">
    <property type="term" value="P:maturation of 5.8S rRNA from tricistronic rRNA transcript (SSU-rRNA, 5.8S rRNA, LSU-rRNA)"/>
    <property type="evidence" value="ECO:0007669"/>
    <property type="project" value="TreeGrafter"/>
</dbReference>
<protein>
    <submittedName>
        <fullName evidence="5">DEBR0S6_02278g1_1</fullName>
    </submittedName>
</protein>
<dbReference type="InterPro" id="IPR032436">
    <property type="entry name" value="URB1_C"/>
</dbReference>
<dbReference type="InterPro" id="IPR021714">
    <property type="entry name" value="URB1_N"/>
</dbReference>
<dbReference type="Proteomes" id="UP000478008">
    <property type="component" value="Unassembled WGS sequence"/>
</dbReference>
<feature type="domain" description="URB1 central HEAT repeat" evidence="4">
    <location>
        <begin position="578"/>
        <end position="739"/>
    </location>
</feature>
<dbReference type="Pfam" id="PF16201">
    <property type="entry name" value="NopRA1"/>
    <property type="match status" value="1"/>
</dbReference>
<dbReference type="InterPro" id="IPR039844">
    <property type="entry name" value="URB1"/>
</dbReference>
<evidence type="ECO:0000313" key="6">
    <source>
        <dbReference type="Proteomes" id="UP000478008"/>
    </source>
</evidence>
<feature type="domain" description="URB1 C-terminal" evidence="3">
    <location>
        <begin position="1472"/>
        <end position="1726"/>
    </location>
</feature>
<feature type="region of interest" description="Disordered" evidence="1">
    <location>
        <begin position="1509"/>
        <end position="1542"/>
    </location>
</feature>
<dbReference type="PANTHER" id="PTHR13500">
    <property type="entry name" value="NUCLEOLAR PRERIBOSOMAL-ASSOCIATED PROTEIN 1"/>
    <property type="match status" value="1"/>
</dbReference>
<accession>A0A7D9H4B4</accession>
<dbReference type="Pfam" id="PF11707">
    <property type="entry name" value="Npa1"/>
    <property type="match status" value="1"/>
</dbReference>
<keyword evidence="6" id="KW-1185">Reference proteome</keyword>
<evidence type="ECO:0000313" key="5">
    <source>
        <dbReference type="EMBL" id="VUG19884.1"/>
    </source>
</evidence>
<evidence type="ECO:0000259" key="2">
    <source>
        <dbReference type="Pfam" id="PF11707"/>
    </source>
</evidence>
<sequence>MAKEKDPKYVANSADVGVRDEFCALVSKLDLDSGETEHDELQSAVDELKAFLDKGFNLTSIAQSFSYASTVNDNRTLTYLTSALSKVIDFSNGKEELSESVSGLIDQILGHIGVFHRSLSSFRPNIVNPMLKLMISIITFDKGSRLDKFLDSFDLTLKSLPKLAIPSKVESLDPARCQSDASVRHNFVSFWLAFCKAVTPLTRKDILTANFRVMSNIFRYIAGFDSPDLQHSVLEFMDTCVLMEPSYKKMTKCRIVGDWVITKLVELYSIKSLRKELQLLLLKMCTDEADGLVFRDDKAWFSDDSAGAVVTVGAKQFKVHNKLIFTMLVKLQPCIDDLQLDLVVRVLEHIPELVPAYNYYCFFTNGAHDPKLTSFYVGQSLLLLKLVQLPVPAQFLKTIKKKIRSGTDAQATANPENSNVLLWNIAEAICPSQLTRAAFVNGLGSDSALIVHINLVLMVAILQKYQQFSLILSYDSNQSYSNIGLELTEILKSQKFPPLDVLGRKINELLSSGKESQKVLLLNALKVAEYYNEVFGESANVRLHSFDLTQPDKQFRGLDMAILSSYLRLSAGSPEQCSWWKREKNASNTLFTALLTLPCHHAAISVSDIVSVVSSLTSDTLMFSGFRDTNNKVLCSQVYALVLSLKRLSVLHGSEEVQGVCHVIDESVSRCVQSPYKYVDQAAEYNSGLSPLFVALLEQSKYYKGDSSVLFEWIQLVVRYLFLLGEPLSAMKQCLTEYWPKEVPITLDLATYETSLHDFCSKYSKTELSGSVIENPTDNLLDIPFSELSSQISAIIPTTDFDAVCLLIRCHSIVVSEDISYKKAETLLSKILSKLGSYILQKIDDIVSRSKAEGVALLSSKYWGPLLVASTDLSSSHGENPVLRKRMLTSALLNEVMVAVSAQISNSGTQCDLLSDYSSAIFALLTSLDVESGEKMREMLGSTVWVLRDDQIVSLLTSLKDRFVVSSLVQEAAIRNMPVSKELFMSLLGQLNENNVNSFSRLANSIDFDFISVATLLKARQSTVFPILTVAASKKKELAQTLATDVTDYIDDIIVSVDGLVFLNVLSKQVPEFGEMLYPKVVEAVRQIVLSKSFDNAKLKVLLAILSQSSSHPQNEDARIVEKLLELPAFSNEASLVFSREFEGLLVKFGDLIEKSKIRLWLQRAALYTTQMFSECKGEKLPAQFVDFLIAMETVLREFPIWKYVPKGVVNSQIEGILATKWIRNTEVLRYVIRVLCAGSGHLIEATRVLQIFINNECNGLRNSATDRETLQIRFYSALIIHRLVEKEPNSLASVDVMLSIVKFHTATIFPDDSILRLVMSRLEECLGVSWINYVVDWELRESNDDDDDANDTDVRSKYASDDCLFVESSPSSLQDLRVIIRKSIVDQTISHFSETQSVSLPHPESDEGFLTAWVGYFEEFGAGLGSKILKSEFRYDSGFLMLALLNNDELFKFQEDRLKVSVRALVESGMLQLIVVNLVNAKNHVRHIARKLAGAIFATLDEQMKEMEKHNSEKEIEKNHLEKEKLQKYHSEKDESAKETPKFRPYKERAIFKLFLGNLLNTMDDAETKSEDSSNNESHENDVAPIVFVFLSHLVPVLTNPGHFMYEKAYRYLLGAPQFRTYEVPFFKAVMCLFTKDQHASAESDNSEDYYRRLNWFLSTLKESITCPADFRIIRKGSFLETLLMLVHSPFLYMRTQGLITDVLLKLVGVANGADTLIRSSGLLSFLEQYCNELRSSKKLLDHHPNAKARKNFLLLEYQRVAIEAELSSSCNGSNKRALEWTGGDLPNSVKRIMRD</sequence>
<evidence type="ECO:0000256" key="1">
    <source>
        <dbReference type="SAM" id="MobiDB-lite"/>
    </source>
</evidence>
<dbReference type="PANTHER" id="PTHR13500:SF0">
    <property type="entry name" value="NUCLEOLAR PRE-RIBOSOMAL-ASSOCIATED PROTEIN 1"/>
    <property type="match status" value="1"/>
</dbReference>
<name>A0A7D9H4B4_DEKBR</name>
<dbReference type="GO" id="GO:0005730">
    <property type="term" value="C:nucleolus"/>
    <property type="evidence" value="ECO:0007669"/>
    <property type="project" value="TreeGrafter"/>
</dbReference>
<evidence type="ECO:0000259" key="4">
    <source>
        <dbReference type="Pfam" id="PF26140"/>
    </source>
</evidence>
<reference evidence="5 6" key="1">
    <citation type="submission" date="2019-07" db="EMBL/GenBank/DDBJ databases">
        <authorList>
            <person name="Friedrich A."/>
            <person name="Schacherer J."/>
        </authorList>
    </citation>
    <scope>NUCLEOTIDE SEQUENCE [LARGE SCALE GENOMIC DNA]</scope>
</reference>
<evidence type="ECO:0000259" key="3">
    <source>
        <dbReference type="Pfam" id="PF16201"/>
    </source>
</evidence>
<dbReference type="Pfam" id="PF26140">
    <property type="entry name" value="HEAT_URB1"/>
    <property type="match status" value="1"/>
</dbReference>
<organism evidence="5 6">
    <name type="scientific">Dekkera bruxellensis</name>
    <name type="common">Brettanomyces custersii</name>
    <dbReference type="NCBI Taxonomy" id="5007"/>
    <lineage>
        <taxon>Eukaryota</taxon>
        <taxon>Fungi</taxon>
        <taxon>Dikarya</taxon>
        <taxon>Ascomycota</taxon>
        <taxon>Saccharomycotina</taxon>
        <taxon>Pichiomycetes</taxon>
        <taxon>Pichiales</taxon>
        <taxon>Pichiaceae</taxon>
        <taxon>Brettanomyces</taxon>
    </lineage>
</organism>
<gene>
    <name evidence="5" type="ORF">DEBR0S6_02278G</name>
</gene>